<reference evidence="3" key="1">
    <citation type="submission" date="2022-01" db="EMBL/GenBank/DDBJ databases">
        <title>Colwellia maritima, isolated from seawater.</title>
        <authorList>
            <person name="Kristyanto S."/>
            <person name="Jung J."/>
            <person name="Jeon C.O."/>
        </authorList>
    </citation>
    <scope>NUCLEOTIDE SEQUENCE</scope>
    <source>
        <strain evidence="3">MSW7</strain>
    </source>
</reference>
<feature type="compositionally biased region" description="Basic and acidic residues" evidence="1">
    <location>
        <begin position="100"/>
        <end position="113"/>
    </location>
</feature>
<name>A0ABS9X0E0_9GAMM</name>
<feature type="region of interest" description="Disordered" evidence="1">
    <location>
        <begin position="61"/>
        <end position="113"/>
    </location>
</feature>
<evidence type="ECO:0000313" key="4">
    <source>
        <dbReference type="Proteomes" id="UP001139646"/>
    </source>
</evidence>
<proteinExistence type="predicted"/>
<comment type="caution">
    <text evidence="3">The sequence shown here is derived from an EMBL/GenBank/DDBJ whole genome shotgun (WGS) entry which is preliminary data.</text>
</comment>
<feature type="signal peptide" evidence="2">
    <location>
        <begin position="1"/>
        <end position="23"/>
    </location>
</feature>
<evidence type="ECO:0008006" key="5">
    <source>
        <dbReference type="Google" id="ProtNLM"/>
    </source>
</evidence>
<feature type="chain" id="PRO_5046939057" description="Pentapeptide MXKDX repeat protein" evidence="2">
    <location>
        <begin position="24"/>
        <end position="113"/>
    </location>
</feature>
<evidence type="ECO:0000313" key="3">
    <source>
        <dbReference type="EMBL" id="MCI2283716.1"/>
    </source>
</evidence>
<evidence type="ECO:0000256" key="1">
    <source>
        <dbReference type="SAM" id="MobiDB-lite"/>
    </source>
</evidence>
<dbReference type="EMBL" id="JAKKSL010000002">
    <property type="protein sequence ID" value="MCI2283716.1"/>
    <property type="molecule type" value="Genomic_DNA"/>
</dbReference>
<dbReference type="RefSeq" id="WP_242285867.1">
    <property type="nucleotide sequence ID" value="NZ_JAKKSL010000002.1"/>
</dbReference>
<organism evidence="3 4">
    <name type="scientific">Colwellia maritima</name>
    <dbReference type="NCBI Taxonomy" id="2912588"/>
    <lineage>
        <taxon>Bacteria</taxon>
        <taxon>Pseudomonadati</taxon>
        <taxon>Pseudomonadota</taxon>
        <taxon>Gammaproteobacteria</taxon>
        <taxon>Alteromonadales</taxon>
        <taxon>Colwelliaceae</taxon>
        <taxon>Colwellia</taxon>
    </lineage>
</organism>
<accession>A0ABS9X0E0</accession>
<keyword evidence="2" id="KW-0732">Signal</keyword>
<sequence length="113" mass="12921">MKTLTKLALVLIPTITLSMTALAHDPSMHVKKAEKADCSKMDHSKMDMKDPVAIAMMKKCMKQSEAAKKSMKDMDHSKMKDMDHSKMKDMDHSKMKKTEHKASNKDDHNEHNH</sequence>
<keyword evidence="4" id="KW-1185">Reference proteome</keyword>
<evidence type="ECO:0000256" key="2">
    <source>
        <dbReference type="SAM" id="SignalP"/>
    </source>
</evidence>
<protein>
    <recommendedName>
        <fullName evidence="5">Pentapeptide MXKDX repeat protein</fullName>
    </recommendedName>
</protein>
<feature type="compositionally biased region" description="Basic and acidic residues" evidence="1">
    <location>
        <begin position="65"/>
        <end position="93"/>
    </location>
</feature>
<gene>
    <name evidence="3" type="ORF">L3081_10320</name>
</gene>
<dbReference type="Proteomes" id="UP001139646">
    <property type="component" value="Unassembled WGS sequence"/>
</dbReference>